<feature type="domain" description="DUF4097" evidence="1">
    <location>
        <begin position="119"/>
        <end position="231"/>
    </location>
</feature>
<dbReference type="Pfam" id="PF13349">
    <property type="entry name" value="DUF4097"/>
    <property type="match status" value="1"/>
</dbReference>
<proteinExistence type="predicted"/>
<organism evidence="2 3">
    <name type="scientific">Nonomuraea jabiensis</name>
    <dbReference type="NCBI Taxonomy" id="882448"/>
    <lineage>
        <taxon>Bacteria</taxon>
        <taxon>Bacillati</taxon>
        <taxon>Actinomycetota</taxon>
        <taxon>Actinomycetes</taxon>
        <taxon>Streptosporangiales</taxon>
        <taxon>Streptosporangiaceae</taxon>
        <taxon>Nonomuraea</taxon>
    </lineage>
</organism>
<gene>
    <name evidence="2" type="ORF">HD596_002554</name>
</gene>
<dbReference type="Proteomes" id="UP000579153">
    <property type="component" value="Unassembled WGS sequence"/>
</dbReference>
<dbReference type="EMBL" id="JACHMB010000001">
    <property type="protein sequence ID" value="MBB5775798.1"/>
    <property type="molecule type" value="Genomic_DNA"/>
</dbReference>
<evidence type="ECO:0000259" key="1">
    <source>
        <dbReference type="Pfam" id="PF13349"/>
    </source>
</evidence>
<dbReference type="AlphaFoldDB" id="A0A7W9L9T8"/>
<dbReference type="PROSITE" id="PS51257">
    <property type="entry name" value="PROKAR_LIPOPROTEIN"/>
    <property type="match status" value="1"/>
</dbReference>
<dbReference type="InterPro" id="IPR025164">
    <property type="entry name" value="Toastrack_DUF4097"/>
</dbReference>
<keyword evidence="3" id="KW-1185">Reference proteome</keyword>
<evidence type="ECO:0000313" key="2">
    <source>
        <dbReference type="EMBL" id="MBB5775798.1"/>
    </source>
</evidence>
<comment type="caution">
    <text evidence="2">The sequence shown here is derived from an EMBL/GenBank/DDBJ whole genome shotgun (WGS) entry which is preliminary data.</text>
</comment>
<accession>A0A7W9L9T8</accession>
<dbReference type="RefSeq" id="WP_185069429.1">
    <property type="nucleotide sequence ID" value="NZ_JACHMB010000001.1"/>
</dbReference>
<sequence>MGMKRAGMIAGLLGVAAVLTGCGLGGPVDEETKSYDVTDKVAGIRVGSDSGTIEVVESDRQGIHVTEHLVWRKNKPETSHGVEGDTLALTYKCPRTWGLGSGGTACDVNYKVEIPKGLRVKVNSDSGDLTLKGLSGEMDVQSDSGVIEASGLSGKRIVTETDSGDVELAFTAQPDKVVSTSDSGAIRVRVPQGPYKVIAKTDSGSKHVTAATDAAAPRTIEVSSDSGDLEVVTP</sequence>
<reference evidence="2 3" key="1">
    <citation type="submission" date="2020-08" db="EMBL/GenBank/DDBJ databases">
        <title>Sequencing the genomes of 1000 actinobacteria strains.</title>
        <authorList>
            <person name="Klenk H.-P."/>
        </authorList>
    </citation>
    <scope>NUCLEOTIDE SEQUENCE [LARGE SCALE GENOMIC DNA]</scope>
    <source>
        <strain evidence="2 3">DSM 45507</strain>
    </source>
</reference>
<protein>
    <recommendedName>
        <fullName evidence="1">DUF4097 domain-containing protein</fullName>
    </recommendedName>
</protein>
<name>A0A7W9L9T8_9ACTN</name>
<evidence type="ECO:0000313" key="3">
    <source>
        <dbReference type="Proteomes" id="UP000579153"/>
    </source>
</evidence>
<dbReference type="Gene3D" id="2.160.20.120">
    <property type="match status" value="1"/>
</dbReference>